<feature type="domain" description="HTH cro/C1-type" evidence="2">
    <location>
        <begin position="128"/>
        <end position="182"/>
    </location>
</feature>
<keyword evidence="4" id="KW-1185">Reference proteome</keyword>
<dbReference type="Pfam" id="PF01381">
    <property type="entry name" value="HTH_3"/>
    <property type="match status" value="1"/>
</dbReference>
<proteinExistence type="predicted"/>
<dbReference type="Pfam" id="PF13443">
    <property type="entry name" value="HTH_26"/>
    <property type="match status" value="1"/>
</dbReference>
<name>A0ABS6EUJ5_9FIRM</name>
<dbReference type="PANTHER" id="PTHR46797:SF1">
    <property type="entry name" value="METHYLPHOSPHONATE SYNTHASE"/>
    <property type="match status" value="1"/>
</dbReference>
<gene>
    <name evidence="3" type="ORF">KQI75_12010</name>
</gene>
<evidence type="ECO:0000313" key="4">
    <source>
        <dbReference type="Proteomes" id="UP000783588"/>
    </source>
</evidence>
<sequence length="188" mass="21994">MNSERYWKAARRSIDYKEYLKQHDVTKGMTVSEAQGLRLMFYRTASLMSREQLCRNVGISPGTLRSWEYGKTSIRCSILPDLCKEIGVEPNDIITPQFDAAPKMRALVRTCDEVKQNDMALTALTNWLVELRKEHNMSRDKLAKRTGICPYDISHYEQDGYTVKPETLLRLYIVLDVRYDYIKEEWVV</sequence>
<comment type="caution">
    <text evidence="3">The sequence shown here is derived from an EMBL/GenBank/DDBJ whole genome shotgun (WGS) entry which is preliminary data.</text>
</comment>
<dbReference type="EMBL" id="JAHLQI010000007">
    <property type="protein sequence ID" value="MBU5491333.1"/>
    <property type="molecule type" value="Genomic_DNA"/>
</dbReference>
<protein>
    <submittedName>
        <fullName evidence="3">Helix-turn-helix domain-containing protein</fullName>
    </submittedName>
</protein>
<evidence type="ECO:0000256" key="1">
    <source>
        <dbReference type="ARBA" id="ARBA00023125"/>
    </source>
</evidence>
<dbReference type="InterPro" id="IPR001387">
    <property type="entry name" value="Cro/C1-type_HTH"/>
</dbReference>
<evidence type="ECO:0000313" key="3">
    <source>
        <dbReference type="EMBL" id="MBU5491333.1"/>
    </source>
</evidence>
<keyword evidence="1" id="KW-0238">DNA-binding</keyword>
<dbReference type="InterPro" id="IPR050807">
    <property type="entry name" value="TransReg_Diox_bact_type"/>
</dbReference>
<reference evidence="3 4" key="1">
    <citation type="submission" date="2021-06" db="EMBL/GenBank/DDBJ databases">
        <authorList>
            <person name="Sun Q."/>
            <person name="Li D."/>
        </authorList>
    </citation>
    <scope>NUCLEOTIDE SEQUENCE [LARGE SCALE GENOMIC DNA]</scope>
    <source>
        <strain evidence="3 4">MSJd-7</strain>
    </source>
</reference>
<dbReference type="PANTHER" id="PTHR46797">
    <property type="entry name" value="HTH-TYPE TRANSCRIPTIONAL REGULATOR"/>
    <property type="match status" value="1"/>
</dbReference>
<dbReference type="CDD" id="cd00093">
    <property type="entry name" value="HTH_XRE"/>
    <property type="match status" value="2"/>
</dbReference>
<evidence type="ECO:0000259" key="2">
    <source>
        <dbReference type="PROSITE" id="PS50943"/>
    </source>
</evidence>
<accession>A0ABS6EUJ5</accession>
<dbReference type="RefSeq" id="WP_216471045.1">
    <property type="nucleotide sequence ID" value="NZ_JAHLQI010000007.1"/>
</dbReference>
<organism evidence="3 4">
    <name type="scientific">Butyricicoccus intestinisimiae</name>
    <dbReference type="NCBI Taxonomy" id="2841509"/>
    <lineage>
        <taxon>Bacteria</taxon>
        <taxon>Bacillati</taxon>
        <taxon>Bacillota</taxon>
        <taxon>Clostridia</taxon>
        <taxon>Eubacteriales</taxon>
        <taxon>Butyricicoccaceae</taxon>
        <taxon>Butyricicoccus</taxon>
    </lineage>
</organism>
<dbReference type="PROSITE" id="PS50943">
    <property type="entry name" value="HTH_CROC1"/>
    <property type="match status" value="2"/>
</dbReference>
<dbReference type="SMART" id="SM00530">
    <property type="entry name" value="HTH_XRE"/>
    <property type="match status" value="2"/>
</dbReference>
<dbReference type="Proteomes" id="UP000783588">
    <property type="component" value="Unassembled WGS sequence"/>
</dbReference>
<feature type="domain" description="HTH cro/C1-type" evidence="2">
    <location>
        <begin position="48"/>
        <end position="93"/>
    </location>
</feature>